<keyword evidence="3" id="KW-0812">Transmembrane</keyword>
<dbReference type="Proteomes" id="UP001314635">
    <property type="component" value="Unassembled WGS sequence"/>
</dbReference>
<keyword evidence="5" id="KW-0418">Kinase</keyword>
<evidence type="ECO:0000256" key="2">
    <source>
        <dbReference type="ARBA" id="ARBA00012438"/>
    </source>
</evidence>
<evidence type="ECO:0000256" key="1">
    <source>
        <dbReference type="ARBA" id="ARBA00000085"/>
    </source>
</evidence>
<dbReference type="EC" id="2.7.13.3" evidence="2"/>
<keyword evidence="3" id="KW-0472">Membrane</keyword>
<dbReference type="PROSITE" id="PS50109">
    <property type="entry name" value="HIS_KIN"/>
    <property type="match status" value="1"/>
</dbReference>
<dbReference type="GO" id="GO:0016301">
    <property type="term" value="F:kinase activity"/>
    <property type="evidence" value="ECO:0007669"/>
    <property type="project" value="UniProtKB-KW"/>
</dbReference>
<dbReference type="InterPro" id="IPR004358">
    <property type="entry name" value="Sig_transdc_His_kin-like_C"/>
</dbReference>
<dbReference type="Gene3D" id="3.30.565.10">
    <property type="entry name" value="Histidine kinase-like ATPase, C-terminal domain"/>
    <property type="match status" value="1"/>
</dbReference>
<dbReference type="PANTHER" id="PTHR43065:SF42">
    <property type="entry name" value="TWO-COMPONENT SENSOR PPRA"/>
    <property type="match status" value="1"/>
</dbReference>
<keyword evidence="3" id="KW-1133">Transmembrane helix</keyword>
<comment type="caution">
    <text evidence="5">The sequence shown here is derived from an EMBL/GenBank/DDBJ whole genome shotgun (WGS) entry which is preliminary data.</text>
</comment>
<dbReference type="EMBL" id="JAFCLK010000014">
    <property type="protein sequence ID" value="MBR1137315.1"/>
    <property type="molecule type" value="Genomic_DNA"/>
</dbReference>
<dbReference type="Gene3D" id="1.10.287.130">
    <property type="match status" value="1"/>
</dbReference>
<evidence type="ECO:0000259" key="4">
    <source>
        <dbReference type="PROSITE" id="PS50109"/>
    </source>
</evidence>
<dbReference type="SUPFAM" id="SSF55874">
    <property type="entry name" value="ATPase domain of HSP90 chaperone/DNA topoisomerase II/histidine kinase"/>
    <property type="match status" value="1"/>
</dbReference>
<dbReference type="SMART" id="SM00387">
    <property type="entry name" value="HATPase_c"/>
    <property type="match status" value="1"/>
</dbReference>
<feature type="domain" description="Histidine kinase" evidence="4">
    <location>
        <begin position="238"/>
        <end position="470"/>
    </location>
</feature>
<sequence>MLRLLERLGLRFEDAVEERRFVDHYVRGSTGWTQIAMVLGAFTFAGYTLWDWVLYPEIVPTTLAIRGGTAVLVLLPLTALLSTPARKWAEPIHLLYCVIPGCVLPTIYWVLPSGFTYSAAGMIIVILFVSTMLPLRIGSYATFCATSWSALAVAESLAAEPLPPGLRFIDHSLVGNACLLSLYAVGAREYQARKQFRTAEALQREKERSEASLRDLHATQAHLVQAEKLASLGQLVAGVGHEVSTPLGLALTTSTAMEDDVQTIARMLGGGLVRRSDLAKGVARLQEGLQLTTQSLHRASEMVHSFKQVAVDQANEALHRYELQGWMADHIAKLRPLLARQGLTVALSCPEGIVLTSYPGALGQVISILAFNAATHAYPGEVSGLFTVEVAPPADGVVRILCADHGVGMPGHVRGRVFDPFFTTRREKGNAGLGLHIAFNLVASTLGGRIELDSEPQQGTRITLDIPLTGPSKPAELELAAAQ</sequence>
<keyword evidence="5" id="KW-0808">Transferase</keyword>
<proteinExistence type="predicted"/>
<comment type="catalytic activity">
    <reaction evidence="1">
        <text>ATP + protein L-histidine = ADP + protein N-phospho-L-histidine.</text>
        <dbReference type="EC" id="2.7.13.3"/>
    </reaction>
</comment>
<feature type="transmembrane region" description="Helical" evidence="3">
    <location>
        <begin position="93"/>
        <end position="111"/>
    </location>
</feature>
<protein>
    <recommendedName>
        <fullName evidence="2">histidine kinase</fullName>
        <ecNumber evidence="2">2.7.13.3</ecNumber>
    </recommendedName>
</protein>
<dbReference type="InterPro" id="IPR003594">
    <property type="entry name" value="HATPase_dom"/>
</dbReference>
<dbReference type="RefSeq" id="WP_172235674.1">
    <property type="nucleotide sequence ID" value="NZ_JABFDP010000003.1"/>
</dbReference>
<evidence type="ECO:0000313" key="6">
    <source>
        <dbReference type="Proteomes" id="UP001314635"/>
    </source>
</evidence>
<accession>A0ABS5G7M2</accession>
<dbReference type="PRINTS" id="PR00344">
    <property type="entry name" value="BCTRLSENSOR"/>
</dbReference>
<reference evidence="6" key="1">
    <citation type="journal article" date="2021" name="ISME J.">
        <title>Evolutionary origin and ecological implication of a unique nif island in free-living Bradyrhizobium lineages.</title>
        <authorList>
            <person name="Tao J."/>
        </authorList>
    </citation>
    <scope>NUCLEOTIDE SEQUENCE [LARGE SCALE GENOMIC DNA]</scope>
    <source>
        <strain evidence="6">SZCCT0094</strain>
    </source>
</reference>
<gene>
    <name evidence="5" type="ORF">JQ619_16190</name>
</gene>
<keyword evidence="6" id="KW-1185">Reference proteome</keyword>
<evidence type="ECO:0000256" key="3">
    <source>
        <dbReference type="SAM" id="Phobius"/>
    </source>
</evidence>
<dbReference type="InterPro" id="IPR036890">
    <property type="entry name" value="HATPase_C_sf"/>
</dbReference>
<dbReference type="InterPro" id="IPR005467">
    <property type="entry name" value="His_kinase_dom"/>
</dbReference>
<feature type="transmembrane region" description="Helical" evidence="3">
    <location>
        <begin position="62"/>
        <end position="81"/>
    </location>
</feature>
<organism evidence="5 6">
    <name type="scientific">Bradyrhizobium denitrificans</name>
    <dbReference type="NCBI Taxonomy" id="2734912"/>
    <lineage>
        <taxon>Bacteria</taxon>
        <taxon>Pseudomonadati</taxon>
        <taxon>Pseudomonadota</taxon>
        <taxon>Alphaproteobacteria</taxon>
        <taxon>Hyphomicrobiales</taxon>
        <taxon>Nitrobacteraceae</taxon>
        <taxon>Bradyrhizobium</taxon>
    </lineage>
</organism>
<dbReference type="Pfam" id="PF02518">
    <property type="entry name" value="HATPase_c"/>
    <property type="match status" value="1"/>
</dbReference>
<name>A0ABS5G7M2_9BRAD</name>
<dbReference type="PANTHER" id="PTHR43065">
    <property type="entry name" value="SENSOR HISTIDINE KINASE"/>
    <property type="match status" value="1"/>
</dbReference>
<feature type="transmembrane region" description="Helical" evidence="3">
    <location>
        <begin position="29"/>
        <end position="50"/>
    </location>
</feature>
<feature type="transmembrane region" description="Helical" evidence="3">
    <location>
        <begin position="117"/>
        <end position="135"/>
    </location>
</feature>
<evidence type="ECO:0000313" key="5">
    <source>
        <dbReference type="EMBL" id="MBR1137315.1"/>
    </source>
</evidence>